<dbReference type="EMBL" id="JBHUJD010000010">
    <property type="protein sequence ID" value="MFD2310606.1"/>
    <property type="molecule type" value="Genomic_DNA"/>
</dbReference>
<comment type="caution">
    <text evidence="1">The sequence shown here is derived from an EMBL/GenBank/DDBJ whole genome shotgun (WGS) entry which is preliminary data.</text>
</comment>
<sequence>MRQHNAKSFHRRQWLSVDQAVTHLSAVAEEPLTSTDLADLADQYQLDLYWYRPGQQVAYLDRPEVRELNEPLRLCAENHSDWSAIVGILRHHPALPAYEQDTPLLEDSEGNRLRIVFDNRQRPEPFSARWYPNYAELVLKRSELEQLEPQLFSSPDLGNELEPQLLLNVIWQLEQLALDTSQPRHSPAWLAEQLAQRSDAIDRPALERILAAAEREGVRGTPH</sequence>
<evidence type="ECO:0000313" key="2">
    <source>
        <dbReference type="Proteomes" id="UP001597425"/>
    </source>
</evidence>
<dbReference type="Proteomes" id="UP001597425">
    <property type="component" value="Unassembled WGS sequence"/>
</dbReference>
<name>A0ABW5EAK7_9GAMM</name>
<organism evidence="1 2">
    <name type="scientific">Microbulbifer halophilus</name>
    <dbReference type="NCBI Taxonomy" id="453963"/>
    <lineage>
        <taxon>Bacteria</taxon>
        <taxon>Pseudomonadati</taxon>
        <taxon>Pseudomonadota</taxon>
        <taxon>Gammaproteobacteria</taxon>
        <taxon>Cellvibrionales</taxon>
        <taxon>Microbulbiferaceae</taxon>
        <taxon>Microbulbifer</taxon>
    </lineage>
</organism>
<proteinExistence type="predicted"/>
<dbReference type="RefSeq" id="WP_265720690.1">
    <property type="nucleotide sequence ID" value="NZ_JAPIVK010000005.1"/>
</dbReference>
<protein>
    <submittedName>
        <fullName evidence="1">Uncharacterized protein</fullName>
    </submittedName>
</protein>
<gene>
    <name evidence="1" type="ORF">ACFSKX_09280</name>
</gene>
<reference evidence="2" key="1">
    <citation type="journal article" date="2019" name="Int. J. Syst. Evol. Microbiol.">
        <title>The Global Catalogue of Microorganisms (GCM) 10K type strain sequencing project: providing services to taxonomists for standard genome sequencing and annotation.</title>
        <authorList>
            <consortium name="The Broad Institute Genomics Platform"/>
            <consortium name="The Broad Institute Genome Sequencing Center for Infectious Disease"/>
            <person name="Wu L."/>
            <person name="Ma J."/>
        </authorList>
    </citation>
    <scope>NUCLEOTIDE SEQUENCE [LARGE SCALE GENOMIC DNA]</scope>
    <source>
        <strain evidence="2">KCTC 12848</strain>
    </source>
</reference>
<accession>A0ABW5EAK7</accession>
<keyword evidence="2" id="KW-1185">Reference proteome</keyword>
<evidence type="ECO:0000313" key="1">
    <source>
        <dbReference type="EMBL" id="MFD2310606.1"/>
    </source>
</evidence>